<keyword evidence="2" id="KW-1185">Reference proteome</keyword>
<dbReference type="GO" id="GO:0042742">
    <property type="term" value="P:defense response to bacterium"/>
    <property type="evidence" value="ECO:0007669"/>
    <property type="project" value="InterPro"/>
</dbReference>
<dbReference type="OrthoDB" id="2311249at2"/>
<dbReference type="Pfam" id="PF17312">
    <property type="entry name" value="Helveticin_J"/>
    <property type="match status" value="1"/>
</dbReference>
<dbReference type="Proteomes" id="UP000035709">
    <property type="component" value="Chromosome"/>
</dbReference>
<dbReference type="KEGG" id="lae:LBAT_0049"/>
<evidence type="ECO:0000313" key="2">
    <source>
        <dbReference type="Proteomes" id="UP000035709"/>
    </source>
</evidence>
<dbReference type="STRING" id="1600.LBAT_0049"/>
<dbReference type="RefSeq" id="WP_060459024.1">
    <property type="nucleotide sequence ID" value="NZ_CALFMW010000102.1"/>
</dbReference>
<gene>
    <name evidence="1" type="ORF">LBAT_0049</name>
</gene>
<protein>
    <submittedName>
        <fullName evidence="1">Bacteriocin helveticin</fullName>
    </submittedName>
</protein>
<sequence>MIPKKLNLNLKYNLNDYYHVVIQKSYVRDLYIYALQLRHKQTDIVVTRTLHNIGRNVECKKSPQLLLTDKAGGHTQTWEYAGNGYWLVGTKPQYNGHYWDIQIARVKFPMFGTKKYTSNTQIPRLSHLNQAGSGYGDDTVAYNGKYLKRVEATVSPDYQRLLIATIDTNNNGHFALYDLNEVNTKLDEIGHGNVRIDDLKCLGAFRINNFVNDDSIQGFPSVQGYGLDEKNNVYVSCQPSPTSNGVGAPRELIKIPWGNTNSDQWQCANLDNASILNMPGFYSEFEGIQVMDANKLYLTVSYHDSNASDLETDAHRIYEVTGFEEQ</sequence>
<name>A0A0D6A0U2_9LACO</name>
<accession>A0A0D6A0U2</accession>
<dbReference type="AlphaFoldDB" id="A0A0D6A0U2"/>
<evidence type="ECO:0000313" key="1">
    <source>
        <dbReference type="EMBL" id="BAQ56438.1"/>
    </source>
</evidence>
<dbReference type="EMBL" id="AP014808">
    <property type="protein sequence ID" value="BAQ56438.1"/>
    <property type="molecule type" value="Genomic_DNA"/>
</dbReference>
<reference evidence="1 2" key="1">
    <citation type="submission" date="2015-03" db="EMBL/GenBank/DDBJ databases">
        <title>Complete genome sequence of Lactobacillus acetotolerans NBRC 13120.</title>
        <authorList>
            <person name="Toh H."/>
            <person name="Morita H."/>
            <person name="Fujita N."/>
        </authorList>
    </citation>
    <scope>NUCLEOTIDE SEQUENCE [LARGE SCALE GENOMIC DNA]</scope>
    <source>
        <strain evidence="1 2">NBRC 13120</strain>
    </source>
</reference>
<organism evidence="1 2">
    <name type="scientific">Lactobacillus acetotolerans</name>
    <dbReference type="NCBI Taxonomy" id="1600"/>
    <lineage>
        <taxon>Bacteria</taxon>
        <taxon>Bacillati</taxon>
        <taxon>Bacillota</taxon>
        <taxon>Bacilli</taxon>
        <taxon>Lactobacillales</taxon>
        <taxon>Lactobacillaceae</taxon>
        <taxon>Lactobacillus</taxon>
    </lineage>
</organism>
<proteinExistence type="predicted"/>
<dbReference type="PATRIC" id="fig|1600.4.peg.49"/>
<dbReference type="InterPro" id="IPR035280">
    <property type="entry name" value="Helveticin_J"/>
</dbReference>